<evidence type="ECO:0000259" key="4">
    <source>
        <dbReference type="Pfam" id="PF14510"/>
    </source>
</evidence>
<dbReference type="InterPro" id="IPR003439">
    <property type="entry name" value="ABC_transporter-like_ATP-bd"/>
</dbReference>
<feature type="domain" description="ABC transporter" evidence="3">
    <location>
        <begin position="191"/>
        <end position="252"/>
    </location>
</feature>
<evidence type="ECO:0000313" key="5">
    <source>
        <dbReference type="EMBL" id="KKO99939.1"/>
    </source>
</evidence>
<reference evidence="6" key="1">
    <citation type="journal article" date="2015" name="Genome Announc.">
        <title>Draft whole-genome sequence of the biocontrol agent Trichoderma harzianum T6776.</title>
        <authorList>
            <person name="Baroncelli R."/>
            <person name="Piaggeschi G."/>
            <person name="Fiorini L."/>
            <person name="Bertolini E."/>
            <person name="Zapparata A."/>
            <person name="Pe M.E."/>
            <person name="Sarrocco S."/>
            <person name="Vannacci G."/>
        </authorList>
    </citation>
    <scope>NUCLEOTIDE SEQUENCE [LARGE SCALE GENOMIC DNA]</scope>
    <source>
        <strain evidence="6">T6776</strain>
    </source>
</reference>
<dbReference type="InterPro" id="IPR027417">
    <property type="entry name" value="P-loop_NTPase"/>
</dbReference>
<dbReference type="PANTHER" id="PTHR19241">
    <property type="entry name" value="ATP-BINDING CASSETTE TRANSPORTER"/>
    <property type="match status" value="1"/>
</dbReference>
<feature type="compositionally biased region" description="Polar residues" evidence="2">
    <location>
        <begin position="52"/>
        <end position="68"/>
    </location>
</feature>
<dbReference type="AlphaFoldDB" id="A0A0F9X5R2"/>
<dbReference type="GO" id="GO:0005524">
    <property type="term" value="F:ATP binding"/>
    <property type="evidence" value="ECO:0007669"/>
    <property type="project" value="InterPro"/>
</dbReference>
<dbReference type="SUPFAM" id="SSF52540">
    <property type="entry name" value="P-loop containing nucleoside triphosphate hydrolases"/>
    <property type="match status" value="1"/>
</dbReference>
<dbReference type="OMA" id="EKSHISY"/>
<dbReference type="Pfam" id="PF00005">
    <property type="entry name" value="ABC_tran"/>
    <property type="match status" value="1"/>
</dbReference>
<gene>
    <name evidence="5" type="ORF">THAR02_07945</name>
</gene>
<dbReference type="EMBL" id="JOKZ01000288">
    <property type="protein sequence ID" value="KKO99939.1"/>
    <property type="molecule type" value="Genomic_DNA"/>
</dbReference>
<feature type="compositionally biased region" description="Basic and acidic residues" evidence="2">
    <location>
        <begin position="1"/>
        <end position="11"/>
    </location>
</feature>
<comment type="caution">
    <text evidence="5">The sequence shown here is derived from an EMBL/GenBank/DDBJ whole genome shotgun (WGS) entry which is preliminary data.</text>
</comment>
<dbReference type="InterPro" id="IPR029481">
    <property type="entry name" value="ABC_trans_N"/>
</dbReference>
<evidence type="ECO:0000256" key="1">
    <source>
        <dbReference type="ARBA" id="ARBA00022448"/>
    </source>
</evidence>
<evidence type="ECO:0000256" key="2">
    <source>
        <dbReference type="SAM" id="MobiDB-lite"/>
    </source>
</evidence>
<dbReference type="Gene3D" id="3.40.50.300">
    <property type="entry name" value="P-loop containing nucleotide triphosphate hydrolases"/>
    <property type="match status" value="1"/>
</dbReference>
<proteinExistence type="predicted"/>
<dbReference type="Pfam" id="PF14510">
    <property type="entry name" value="ABC_trans_N"/>
    <property type="match status" value="1"/>
</dbReference>
<evidence type="ECO:0000313" key="6">
    <source>
        <dbReference type="Proteomes" id="UP000034112"/>
    </source>
</evidence>
<keyword evidence="1" id="KW-0813">Transport</keyword>
<dbReference type="GO" id="GO:0016887">
    <property type="term" value="F:ATP hydrolysis activity"/>
    <property type="evidence" value="ECO:0007669"/>
    <property type="project" value="InterPro"/>
</dbReference>
<dbReference type="Proteomes" id="UP000034112">
    <property type="component" value="Unassembled WGS sequence"/>
</dbReference>
<feature type="compositionally biased region" description="Basic and acidic residues" evidence="2">
    <location>
        <begin position="32"/>
        <end position="50"/>
    </location>
</feature>
<accession>A0A0F9X5R2</accession>
<dbReference type="OrthoDB" id="5152658at2759"/>
<sequence length="259" mass="28927">MAHHDDGKEVVEEGFDISTHRPFSTVMEDDEGSKSPIERDPRDTHSRDSDNDASTFPSALSRSNTYDQESMEQEDKTELKRIATALSRRQSQVAAPARRQSTGLGTVDEYDATLDPDRREFDLSKWLLRFIRELNEKGLADRQIGVSFRNLDVYGSGSAIQLQNTVGSVLTAPLRLGEFFSFGKKEPKHILHNFNGLVKSGELLVVLGRPGSGCSTLLKSICGELHGLNIGEKSHISYNGIPQKQMKKEFRGEAIYNQE</sequence>
<feature type="domain" description="Pleiotropic ABC efflux transporter N-terminal" evidence="4">
    <location>
        <begin position="78"/>
        <end position="169"/>
    </location>
</feature>
<organism evidence="5 6">
    <name type="scientific">Trichoderma harzianum</name>
    <name type="common">Hypocrea lixii</name>
    <dbReference type="NCBI Taxonomy" id="5544"/>
    <lineage>
        <taxon>Eukaryota</taxon>
        <taxon>Fungi</taxon>
        <taxon>Dikarya</taxon>
        <taxon>Ascomycota</taxon>
        <taxon>Pezizomycotina</taxon>
        <taxon>Sordariomycetes</taxon>
        <taxon>Hypocreomycetidae</taxon>
        <taxon>Hypocreales</taxon>
        <taxon>Hypocreaceae</taxon>
        <taxon>Trichoderma</taxon>
    </lineage>
</organism>
<evidence type="ECO:0000259" key="3">
    <source>
        <dbReference type="Pfam" id="PF00005"/>
    </source>
</evidence>
<feature type="region of interest" description="Disordered" evidence="2">
    <location>
        <begin position="1"/>
        <end position="77"/>
    </location>
</feature>
<protein>
    <submittedName>
        <fullName evidence="5">ATPase</fullName>
    </submittedName>
</protein>
<name>A0A0F9X5R2_TRIHA</name>
<feature type="non-terminal residue" evidence="5">
    <location>
        <position position="259"/>
    </location>
</feature>